<sequence length="388" mass="41414">MPPPSSLTQRLRETRVGHAARSVDRIWARHPRWSLAAKGALAASVAWFVATLLPSPLSDYAYYAPLGAVVATGRTVMRSARSAAQAAGAVVVGAVIARLTALLDLPGFVAIAVVVAVAILVAGWRGFGPLGDWVITSALIVLIIGSSDSLGFVGAYAGLVALGAAIGALVNAALPPLLLVPSAIELDRLRDQLADQLDALADGLHGEEPPSPEEWDDRRREIQPMLERATAAVEESKESVRANVRARRRSQEVELLLARSETLRVTAEMVEDISRLVMRWERDDDHEVAFGPRVRPVVADALETYARVLRASQDEESSAEVDTVAAGLRDVVRSERQAGGEDFFVAGTVVLALERGAGALRLREAHGDGRVSGSGHDPGTPELRRRPA</sequence>
<dbReference type="STRING" id="545619.SAMN04489860_2625"/>
<dbReference type="AlphaFoldDB" id="A0A1H1VV83"/>
<gene>
    <name evidence="3" type="ORF">SAMN04489860_2625</name>
</gene>
<evidence type="ECO:0000256" key="2">
    <source>
        <dbReference type="SAM" id="Phobius"/>
    </source>
</evidence>
<dbReference type="OrthoDB" id="3579456at2"/>
<feature type="transmembrane region" description="Helical" evidence="2">
    <location>
        <begin position="159"/>
        <end position="180"/>
    </location>
</feature>
<evidence type="ECO:0000256" key="1">
    <source>
        <dbReference type="SAM" id="MobiDB-lite"/>
    </source>
</evidence>
<keyword evidence="4" id="KW-1185">Reference proteome</keyword>
<feature type="transmembrane region" description="Helical" evidence="2">
    <location>
        <begin position="84"/>
        <end position="101"/>
    </location>
</feature>
<feature type="transmembrane region" description="Helical" evidence="2">
    <location>
        <begin position="35"/>
        <end position="54"/>
    </location>
</feature>
<dbReference type="EMBL" id="LT629776">
    <property type="protein sequence ID" value="SDS88692.1"/>
    <property type="molecule type" value="Genomic_DNA"/>
</dbReference>
<keyword evidence="2" id="KW-1133">Transmembrane helix</keyword>
<feature type="transmembrane region" description="Helical" evidence="2">
    <location>
        <begin position="107"/>
        <end position="127"/>
    </location>
</feature>
<accession>A0A1H1VV83</accession>
<dbReference type="eggNOG" id="COG4129">
    <property type="taxonomic scope" value="Bacteria"/>
</dbReference>
<keyword evidence="2" id="KW-0472">Membrane</keyword>
<evidence type="ECO:0000313" key="4">
    <source>
        <dbReference type="Proteomes" id="UP000185663"/>
    </source>
</evidence>
<name>A0A1H1VV83_9CELL</name>
<protein>
    <submittedName>
        <fullName evidence="3">Aromatic acid exporter family member 1</fullName>
    </submittedName>
</protein>
<feature type="transmembrane region" description="Helical" evidence="2">
    <location>
        <begin position="134"/>
        <end position="153"/>
    </location>
</feature>
<organism evidence="3 4">
    <name type="scientific">Paraoerskovia marina</name>
    <dbReference type="NCBI Taxonomy" id="545619"/>
    <lineage>
        <taxon>Bacteria</taxon>
        <taxon>Bacillati</taxon>
        <taxon>Actinomycetota</taxon>
        <taxon>Actinomycetes</taxon>
        <taxon>Micrococcales</taxon>
        <taxon>Cellulomonadaceae</taxon>
        <taxon>Paraoerskovia</taxon>
    </lineage>
</organism>
<feature type="region of interest" description="Disordered" evidence="1">
    <location>
        <begin position="364"/>
        <end position="388"/>
    </location>
</feature>
<keyword evidence="2" id="KW-0812">Transmembrane</keyword>
<dbReference type="RefSeq" id="WP_083372778.1">
    <property type="nucleotide sequence ID" value="NZ_LT629776.1"/>
</dbReference>
<reference evidence="3 4" key="1">
    <citation type="submission" date="2016-10" db="EMBL/GenBank/DDBJ databases">
        <authorList>
            <person name="de Groot N.N."/>
        </authorList>
    </citation>
    <scope>NUCLEOTIDE SEQUENCE [LARGE SCALE GENOMIC DNA]</scope>
    <source>
        <strain evidence="3 4">DSM 22126</strain>
    </source>
</reference>
<evidence type="ECO:0000313" key="3">
    <source>
        <dbReference type="EMBL" id="SDS88692.1"/>
    </source>
</evidence>
<dbReference type="Proteomes" id="UP000185663">
    <property type="component" value="Chromosome I"/>
</dbReference>
<proteinExistence type="predicted"/>